<keyword evidence="2" id="KW-1185">Reference proteome</keyword>
<gene>
    <name evidence="1" type="ORF">HannXRQ_Chr05g0162061</name>
</gene>
<sequence>MYNYQCSKYNVVVLAEETWVTHTEDAILVGRVYTTRSCEGWAQHLRPSILVVRTEGHKIDRSIWV</sequence>
<dbReference type="InParanoid" id="A0A251UUH3"/>
<proteinExistence type="predicted"/>
<accession>A0A251UUH3</accession>
<name>A0A251UUH3_HELAN</name>
<dbReference type="EMBL" id="CM007894">
    <property type="protein sequence ID" value="OTG26744.1"/>
    <property type="molecule type" value="Genomic_DNA"/>
</dbReference>
<evidence type="ECO:0000313" key="1">
    <source>
        <dbReference type="EMBL" id="OTG26744.1"/>
    </source>
</evidence>
<reference evidence="2" key="1">
    <citation type="journal article" date="2017" name="Nature">
        <title>The sunflower genome provides insights into oil metabolism, flowering and Asterid evolution.</title>
        <authorList>
            <person name="Badouin H."/>
            <person name="Gouzy J."/>
            <person name="Grassa C.J."/>
            <person name="Murat F."/>
            <person name="Staton S.E."/>
            <person name="Cottret L."/>
            <person name="Lelandais-Briere C."/>
            <person name="Owens G.L."/>
            <person name="Carrere S."/>
            <person name="Mayjonade B."/>
            <person name="Legrand L."/>
            <person name="Gill N."/>
            <person name="Kane N.C."/>
            <person name="Bowers J.E."/>
            <person name="Hubner S."/>
            <person name="Bellec A."/>
            <person name="Berard A."/>
            <person name="Berges H."/>
            <person name="Blanchet N."/>
            <person name="Boniface M.C."/>
            <person name="Brunel D."/>
            <person name="Catrice O."/>
            <person name="Chaidir N."/>
            <person name="Claudel C."/>
            <person name="Donnadieu C."/>
            <person name="Faraut T."/>
            <person name="Fievet G."/>
            <person name="Helmstetter N."/>
            <person name="King M."/>
            <person name="Knapp S.J."/>
            <person name="Lai Z."/>
            <person name="Le Paslier M.C."/>
            <person name="Lippi Y."/>
            <person name="Lorenzon L."/>
            <person name="Mandel J.R."/>
            <person name="Marage G."/>
            <person name="Marchand G."/>
            <person name="Marquand E."/>
            <person name="Bret-Mestries E."/>
            <person name="Morien E."/>
            <person name="Nambeesan S."/>
            <person name="Nguyen T."/>
            <person name="Pegot-Espagnet P."/>
            <person name="Pouilly N."/>
            <person name="Raftis F."/>
            <person name="Sallet E."/>
            <person name="Schiex T."/>
            <person name="Thomas J."/>
            <person name="Vandecasteele C."/>
            <person name="Vares D."/>
            <person name="Vear F."/>
            <person name="Vautrin S."/>
            <person name="Crespi M."/>
            <person name="Mangin B."/>
            <person name="Burke J.M."/>
            <person name="Salse J."/>
            <person name="Munos S."/>
            <person name="Vincourt P."/>
            <person name="Rieseberg L.H."/>
            <person name="Langlade N.B."/>
        </authorList>
    </citation>
    <scope>NUCLEOTIDE SEQUENCE [LARGE SCALE GENOMIC DNA]</scope>
    <source>
        <strain evidence="2">cv. SF193</strain>
    </source>
</reference>
<organism evidence="1 2">
    <name type="scientific">Helianthus annuus</name>
    <name type="common">Common sunflower</name>
    <dbReference type="NCBI Taxonomy" id="4232"/>
    <lineage>
        <taxon>Eukaryota</taxon>
        <taxon>Viridiplantae</taxon>
        <taxon>Streptophyta</taxon>
        <taxon>Embryophyta</taxon>
        <taxon>Tracheophyta</taxon>
        <taxon>Spermatophyta</taxon>
        <taxon>Magnoliopsida</taxon>
        <taxon>eudicotyledons</taxon>
        <taxon>Gunneridae</taxon>
        <taxon>Pentapetalae</taxon>
        <taxon>asterids</taxon>
        <taxon>campanulids</taxon>
        <taxon>Asterales</taxon>
        <taxon>Asteraceae</taxon>
        <taxon>Asteroideae</taxon>
        <taxon>Heliantheae alliance</taxon>
        <taxon>Heliantheae</taxon>
        <taxon>Helianthus</taxon>
    </lineage>
</organism>
<dbReference type="AlphaFoldDB" id="A0A251UUH3"/>
<protein>
    <submittedName>
        <fullName evidence="1">Uncharacterized protein</fullName>
    </submittedName>
</protein>
<dbReference type="Proteomes" id="UP000215914">
    <property type="component" value="Chromosome 5"/>
</dbReference>
<evidence type="ECO:0000313" key="2">
    <source>
        <dbReference type="Proteomes" id="UP000215914"/>
    </source>
</evidence>